<dbReference type="PANTHER" id="PTHR11054:SF0">
    <property type="entry name" value="6-PHOSPHOGLUCONOLACTONASE"/>
    <property type="match status" value="1"/>
</dbReference>
<comment type="caution">
    <text evidence="9">The sequence shown here is derived from an EMBL/GenBank/DDBJ whole genome shotgun (WGS) entry which is preliminary data.</text>
</comment>
<dbReference type="Pfam" id="PF01182">
    <property type="entry name" value="Glucosamine_iso"/>
    <property type="match status" value="1"/>
</dbReference>
<proteinExistence type="inferred from homology"/>
<evidence type="ECO:0000313" key="9">
    <source>
        <dbReference type="EMBL" id="KHE75007.1"/>
    </source>
</evidence>
<dbReference type="SUPFAM" id="SSF100950">
    <property type="entry name" value="NagB/RpiA/CoA transferase-like"/>
    <property type="match status" value="1"/>
</dbReference>
<comment type="pathway">
    <text evidence="3 7">Carbohydrate degradation; pentose phosphate pathway; D-ribulose 5-phosphate from D-glucose 6-phosphate (oxidative stage): step 2/3.</text>
</comment>
<reference evidence="9 10" key="1">
    <citation type="submission" date="2014-09" db="EMBL/GenBank/DDBJ databases">
        <title>High-quality draft genome sequence of Kocuria marina SO9-6, an actinobacterium isolated from a copper mine.</title>
        <authorList>
            <person name="Castro D.B."/>
            <person name="Pereira L.B."/>
            <person name="Silva M.V."/>
            <person name="Silva B.P."/>
            <person name="Zanardi B.R."/>
            <person name="Carlos C."/>
            <person name="Belgini D.R."/>
            <person name="Limache E.G."/>
            <person name="Lacerda G.V."/>
            <person name="Nery M.B."/>
            <person name="Gomes M.B."/>
            <person name="Souza S."/>
            <person name="Silva T.M."/>
            <person name="Rodrigues V.D."/>
            <person name="Paulino L.C."/>
            <person name="Vicentini R."/>
            <person name="Ferraz L.F."/>
            <person name="Ottoboni L.M."/>
        </authorList>
    </citation>
    <scope>NUCLEOTIDE SEQUENCE [LARGE SCALE GENOMIC DNA]</scope>
    <source>
        <strain evidence="9 10">SO9-6</strain>
    </source>
</reference>
<dbReference type="GO" id="GO:0017057">
    <property type="term" value="F:6-phosphogluconolactonase activity"/>
    <property type="evidence" value="ECO:0007669"/>
    <property type="project" value="UniProtKB-UniRule"/>
</dbReference>
<evidence type="ECO:0000256" key="7">
    <source>
        <dbReference type="RuleBase" id="RU365095"/>
    </source>
</evidence>
<dbReference type="UniPathway" id="UPA00115">
    <property type="reaction ID" value="UER00409"/>
</dbReference>
<dbReference type="CDD" id="cd01400">
    <property type="entry name" value="6PGL"/>
    <property type="match status" value="1"/>
</dbReference>
<name>A0A0B0DFT8_9MICC</name>
<dbReference type="AlphaFoldDB" id="A0A0B0DFT8"/>
<evidence type="ECO:0000256" key="1">
    <source>
        <dbReference type="ARBA" id="ARBA00000832"/>
    </source>
</evidence>
<dbReference type="RefSeq" id="WP_035962054.1">
    <property type="nucleotide sequence ID" value="NZ_JBIVJS010000001.1"/>
</dbReference>
<organism evidence="9 10">
    <name type="scientific">Kocuria marina</name>
    <dbReference type="NCBI Taxonomy" id="223184"/>
    <lineage>
        <taxon>Bacteria</taxon>
        <taxon>Bacillati</taxon>
        <taxon>Actinomycetota</taxon>
        <taxon>Actinomycetes</taxon>
        <taxon>Micrococcales</taxon>
        <taxon>Micrococcaceae</taxon>
        <taxon>Kocuria</taxon>
    </lineage>
</organism>
<sequence length="268" mass="28592">MSEPSRPEPRLVPHEGDERLAWDTARRVLEVLEHAQDERGEATLVLTGGSMGIRVIGELAGHPDAAVIDWSRVNVWWSDERFLPGADGERNGVQAADAWDETHELTWDRVHPVAGSDEIASADAAAEDYVEELAAAAENEGSDTGLPVFDLALLSLGPDTHVASLFPGREDVLRTDAPVFAVEDSPKPPPTRVTMSLPAINSAQRVWLLVAGAAKAEALATIRRPEITATEAPASAVRGTRETLWLVTEDALPGMPEDPDPAPGGTAG</sequence>
<evidence type="ECO:0000256" key="2">
    <source>
        <dbReference type="ARBA" id="ARBA00002681"/>
    </source>
</evidence>
<dbReference type="Proteomes" id="UP000030664">
    <property type="component" value="Unassembled WGS sequence"/>
</dbReference>
<dbReference type="Gene3D" id="3.40.50.1360">
    <property type="match status" value="1"/>
</dbReference>
<comment type="function">
    <text evidence="2 7">Hydrolysis of 6-phosphogluconolactone to 6-phosphogluconate.</text>
</comment>
<dbReference type="InterPro" id="IPR006148">
    <property type="entry name" value="Glc/Gal-6P_isomerase"/>
</dbReference>
<dbReference type="eggNOG" id="COG0363">
    <property type="taxonomic scope" value="Bacteria"/>
</dbReference>
<evidence type="ECO:0000256" key="6">
    <source>
        <dbReference type="ARBA" id="ARBA00020337"/>
    </source>
</evidence>
<dbReference type="GO" id="GO:0006098">
    <property type="term" value="P:pentose-phosphate shunt"/>
    <property type="evidence" value="ECO:0007669"/>
    <property type="project" value="UniProtKB-UniPathway"/>
</dbReference>
<evidence type="ECO:0000259" key="8">
    <source>
        <dbReference type="Pfam" id="PF01182"/>
    </source>
</evidence>
<dbReference type="EMBL" id="JROM01000016">
    <property type="protein sequence ID" value="KHE75007.1"/>
    <property type="molecule type" value="Genomic_DNA"/>
</dbReference>
<dbReference type="PANTHER" id="PTHR11054">
    <property type="entry name" value="6-PHOSPHOGLUCONOLACTONASE"/>
    <property type="match status" value="1"/>
</dbReference>
<gene>
    <name evidence="7" type="primary">pgl</name>
    <name evidence="9" type="ORF">AS25_04335</name>
</gene>
<keyword evidence="7" id="KW-0378">Hydrolase</keyword>
<evidence type="ECO:0000256" key="5">
    <source>
        <dbReference type="ARBA" id="ARBA00013198"/>
    </source>
</evidence>
<dbReference type="EC" id="3.1.1.31" evidence="5 7"/>
<comment type="similarity">
    <text evidence="4 7">Belongs to the glucosamine/galactosamine-6-phosphate isomerase family. 6-phosphogluconolactonase subfamily.</text>
</comment>
<dbReference type="NCBIfam" id="TIGR01198">
    <property type="entry name" value="pgl"/>
    <property type="match status" value="1"/>
</dbReference>
<dbReference type="InterPro" id="IPR037171">
    <property type="entry name" value="NagB/RpiA_transferase-like"/>
</dbReference>
<evidence type="ECO:0000256" key="3">
    <source>
        <dbReference type="ARBA" id="ARBA00004961"/>
    </source>
</evidence>
<feature type="domain" description="Glucosamine/galactosamine-6-phosphate isomerase" evidence="8">
    <location>
        <begin position="18"/>
        <end position="245"/>
    </location>
</feature>
<dbReference type="STRING" id="223184.AS25_04335"/>
<evidence type="ECO:0000256" key="4">
    <source>
        <dbReference type="ARBA" id="ARBA00010662"/>
    </source>
</evidence>
<dbReference type="InterPro" id="IPR039104">
    <property type="entry name" value="6PGL"/>
</dbReference>
<comment type="catalytic activity">
    <reaction evidence="1 7">
        <text>6-phospho-D-glucono-1,5-lactone + H2O = 6-phospho-D-gluconate + H(+)</text>
        <dbReference type="Rhea" id="RHEA:12556"/>
        <dbReference type="ChEBI" id="CHEBI:15377"/>
        <dbReference type="ChEBI" id="CHEBI:15378"/>
        <dbReference type="ChEBI" id="CHEBI:57955"/>
        <dbReference type="ChEBI" id="CHEBI:58759"/>
        <dbReference type="EC" id="3.1.1.31"/>
    </reaction>
</comment>
<accession>A0A0B0DFT8</accession>
<evidence type="ECO:0000313" key="10">
    <source>
        <dbReference type="Proteomes" id="UP000030664"/>
    </source>
</evidence>
<dbReference type="InterPro" id="IPR005900">
    <property type="entry name" value="6-phosphogluconolactonase_DevB"/>
</dbReference>
<protein>
    <recommendedName>
        <fullName evidence="6 7">6-phosphogluconolactonase</fullName>
        <shortName evidence="7">6PGL</shortName>
        <ecNumber evidence="5 7">3.1.1.31</ecNumber>
    </recommendedName>
</protein>
<dbReference type="GO" id="GO:0005975">
    <property type="term" value="P:carbohydrate metabolic process"/>
    <property type="evidence" value="ECO:0007669"/>
    <property type="project" value="UniProtKB-UniRule"/>
</dbReference>